<evidence type="ECO:0000256" key="7">
    <source>
        <dbReference type="ARBA" id="ARBA00022779"/>
    </source>
</evidence>
<organism evidence="12 13">
    <name type="scientific">Parendozoicomonas callyspongiae</name>
    <dbReference type="NCBI Taxonomy" id="2942213"/>
    <lineage>
        <taxon>Bacteria</taxon>
        <taxon>Pseudomonadati</taxon>
        <taxon>Pseudomonadota</taxon>
        <taxon>Gammaproteobacteria</taxon>
        <taxon>Oceanospirillales</taxon>
        <taxon>Endozoicomonadaceae</taxon>
        <taxon>Parendozoicomonas</taxon>
    </lineage>
</organism>
<dbReference type="InterPro" id="IPR028976">
    <property type="entry name" value="CheC-like_sf"/>
</dbReference>
<feature type="domain" description="Flagellar motor switch protein FliN-like C-terminal" evidence="11">
    <location>
        <begin position="209"/>
        <end position="273"/>
    </location>
</feature>
<evidence type="ECO:0000256" key="4">
    <source>
        <dbReference type="ARBA" id="ARBA00021898"/>
    </source>
</evidence>
<comment type="function">
    <text evidence="10">FliM is one of three proteins (FliG, FliN, FliM) that forms the rotor-mounted switch complex (C ring), located at the base of the basal body. This complex interacts with the CheY and CheZ chemotaxis proteins, in addition to contacting components of the motor that determine the direction of flagellar rotation.</text>
</comment>
<protein>
    <recommendedName>
        <fullName evidence="4">Flagellar motor switch protein FliM</fullName>
    </recommendedName>
</protein>
<comment type="caution">
    <text evidence="12">The sequence shown here is derived from an EMBL/GenBank/DDBJ whole genome shotgun (WGS) entry which is preliminary data.</text>
</comment>
<keyword evidence="12" id="KW-0282">Flagellum</keyword>
<evidence type="ECO:0000259" key="11">
    <source>
        <dbReference type="Pfam" id="PF01052"/>
    </source>
</evidence>
<keyword evidence="6" id="KW-0145">Chemotaxis</keyword>
<dbReference type="Proteomes" id="UP001203338">
    <property type="component" value="Unassembled WGS sequence"/>
</dbReference>
<dbReference type="SUPFAM" id="SSF101801">
    <property type="entry name" value="Surface presentation of antigens (SPOA)"/>
    <property type="match status" value="1"/>
</dbReference>
<dbReference type="Gene3D" id="2.30.330.10">
    <property type="entry name" value="SpoA-like"/>
    <property type="match status" value="1"/>
</dbReference>
<dbReference type="Gene3D" id="3.40.1550.10">
    <property type="entry name" value="CheC-like"/>
    <property type="match status" value="1"/>
</dbReference>
<dbReference type="InterPro" id="IPR036429">
    <property type="entry name" value="SpoA-like_sf"/>
</dbReference>
<accession>A0ABT0PFH8</accession>
<dbReference type="PANTHER" id="PTHR30034:SF6">
    <property type="entry name" value="YOP PROTEINS TRANSLOCATION PROTEIN Q"/>
    <property type="match status" value="1"/>
</dbReference>
<evidence type="ECO:0000256" key="8">
    <source>
        <dbReference type="ARBA" id="ARBA00023136"/>
    </source>
</evidence>
<evidence type="ECO:0000256" key="5">
    <source>
        <dbReference type="ARBA" id="ARBA00022475"/>
    </source>
</evidence>
<proteinExistence type="inferred from homology"/>
<gene>
    <name evidence="12" type="ORF">M3P05_09305</name>
</gene>
<keyword evidence="7" id="KW-0283">Flagellar rotation</keyword>
<dbReference type="InterPro" id="IPR001543">
    <property type="entry name" value="FliN-like_C"/>
</dbReference>
<evidence type="ECO:0000313" key="13">
    <source>
        <dbReference type="Proteomes" id="UP001203338"/>
    </source>
</evidence>
<keyword evidence="8" id="KW-0472">Membrane</keyword>
<evidence type="ECO:0000256" key="10">
    <source>
        <dbReference type="ARBA" id="ARBA00025044"/>
    </source>
</evidence>
<evidence type="ECO:0000256" key="1">
    <source>
        <dbReference type="ARBA" id="ARBA00004117"/>
    </source>
</evidence>
<evidence type="ECO:0000256" key="9">
    <source>
        <dbReference type="ARBA" id="ARBA00023143"/>
    </source>
</evidence>
<sequence length="284" mass="30847">MIISSAESGAGDIRPCNLFEVGGRMADVRQQAMELSHVCARAVNECLTNMTGEGVEVTAESRYPSTLPRTKKRHVTSFPVKTGSSDEVGLIHLDNALCCALLERACGGEGEIKDSIDLLTHAEHRFAIRLVNLAVEMITKSLGLKEALTISTERDSDKQTAASHNYLLMEMTVTTDNFSGVLSIWLPGEIINPNLEKDENAVSTFKNALFSVPVPITATLSRQKTTLGKVMALKVGDTLPLNLPGIADVHTGKRMLCQARVVTRNGQLAIELESEQKTEEEAVE</sequence>
<evidence type="ECO:0000313" key="12">
    <source>
        <dbReference type="EMBL" id="MCL6270129.1"/>
    </source>
</evidence>
<dbReference type="EMBL" id="JAMFLX010000010">
    <property type="protein sequence ID" value="MCL6270129.1"/>
    <property type="molecule type" value="Genomic_DNA"/>
</dbReference>
<comment type="similarity">
    <text evidence="3">Belongs to the FliM family.</text>
</comment>
<keyword evidence="5" id="KW-1003">Cell membrane</keyword>
<keyword evidence="12" id="KW-0969">Cilium</keyword>
<dbReference type="RefSeq" id="WP_249699285.1">
    <property type="nucleotide sequence ID" value="NZ_JAMFLX010000010.1"/>
</dbReference>
<keyword evidence="9" id="KW-0975">Bacterial flagellum</keyword>
<keyword evidence="12" id="KW-0966">Cell projection</keyword>
<evidence type="ECO:0000256" key="3">
    <source>
        <dbReference type="ARBA" id="ARBA00011049"/>
    </source>
</evidence>
<dbReference type="PANTHER" id="PTHR30034">
    <property type="entry name" value="FLAGELLAR MOTOR SWITCH PROTEIN FLIM"/>
    <property type="match status" value="1"/>
</dbReference>
<evidence type="ECO:0000256" key="2">
    <source>
        <dbReference type="ARBA" id="ARBA00004202"/>
    </source>
</evidence>
<comment type="subcellular location">
    <subcellularLocation>
        <location evidence="1">Bacterial flagellum basal body</location>
    </subcellularLocation>
    <subcellularLocation>
        <location evidence="2">Cell membrane</location>
        <topology evidence="2">Peripheral membrane protein</topology>
    </subcellularLocation>
</comment>
<reference evidence="12 13" key="1">
    <citation type="submission" date="2022-05" db="EMBL/GenBank/DDBJ databases">
        <authorList>
            <person name="Park J.-S."/>
        </authorList>
    </citation>
    <scope>NUCLEOTIDE SEQUENCE [LARGE SCALE GENOMIC DNA]</scope>
    <source>
        <strain evidence="12 13">2012CJ34-2</strain>
    </source>
</reference>
<name>A0ABT0PFH8_9GAMM</name>
<dbReference type="Pfam" id="PF01052">
    <property type="entry name" value="FliMN_C"/>
    <property type="match status" value="1"/>
</dbReference>
<evidence type="ECO:0000256" key="6">
    <source>
        <dbReference type="ARBA" id="ARBA00022500"/>
    </source>
</evidence>
<keyword evidence="13" id="KW-1185">Reference proteome</keyword>